<accession>A0A0F9GL37</accession>
<proteinExistence type="predicted"/>
<dbReference type="GO" id="GO:0019069">
    <property type="term" value="P:viral capsid assembly"/>
    <property type="evidence" value="ECO:0007669"/>
    <property type="project" value="InterPro"/>
</dbReference>
<dbReference type="InterPro" id="IPR009636">
    <property type="entry name" value="SCAF"/>
</dbReference>
<evidence type="ECO:0000313" key="1">
    <source>
        <dbReference type="EMBL" id="KKL70125.1"/>
    </source>
</evidence>
<dbReference type="Pfam" id="PF06810">
    <property type="entry name" value="Phage_scaffold"/>
    <property type="match status" value="1"/>
</dbReference>
<gene>
    <name evidence="1" type="ORF">LCGC14_2108060</name>
</gene>
<comment type="caution">
    <text evidence="1">The sequence shown here is derived from an EMBL/GenBank/DDBJ whole genome shotgun (WGS) entry which is preliminary data.</text>
</comment>
<organism evidence="1">
    <name type="scientific">marine sediment metagenome</name>
    <dbReference type="NCBI Taxonomy" id="412755"/>
    <lineage>
        <taxon>unclassified sequences</taxon>
        <taxon>metagenomes</taxon>
        <taxon>ecological metagenomes</taxon>
    </lineage>
</organism>
<evidence type="ECO:0008006" key="2">
    <source>
        <dbReference type="Google" id="ProtNLM"/>
    </source>
</evidence>
<reference evidence="1" key="1">
    <citation type="journal article" date="2015" name="Nature">
        <title>Complex archaea that bridge the gap between prokaryotes and eukaryotes.</title>
        <authorList>
            <person name="Spang A."/>
            <person name="Saw J.H."/>
            <person name="Jorgensen S.L."/>
            <person name="Zaremba-Niedzwiedzka K."/>
            <person name="Martijn J."/>
            <person name="Lind A.E."/>
            <person name="van Eijk R."/>
            <person name="Schleper C."/>
            <person name="Guy L."/>
            <person name="Ettema T.J."/>
        </authorList>
    </citation>
    <scope>NUCLEOTIDE SEQUENCE</scope>
</reference>
<dbReference type="AlphaFoldDB" id="A0A0F9GL37"/>
<protein>
    <recommendedName>
        <fullName evidence="2">Phage protein</fullName>
    </recommendedName>
</protein>
<name>A0A0F9GL37_9ZZZZ</name>
<dbReference type="EMBL" id="LAZR01025990">
    <property type="protein sequence ID" value="KKL70125.1"/>
    <property type="molecule type" value="Genomic_DNA"/>
</dbReference>
<sequence length="224" mass="24727">MDDIKKLLGDELFTSVTAKLNGDILSLVPKGQKVFLHKESETPVINNNGEWIPKRKFDDLNDALKAEKLLTANSIKELETLKTSAGNNVELQTTIDKMKTDAEKAKTDNDLRFDNLTKSGLVIEGLVDLGATRPNARLLATEIKVEDVESTDGKITNAESLYKTVLVDHKGLFGKPILKGKDPIIPEGAPEGYITKDKFLAMTSVERAANIKKVNESSPHWDKK</sequence>